<dbReference type="PIRSF" id="PIRSF000106">
    <property type="entry name" value="ME"/>
    <property type="match status" value="1"/>
</dbReference>
<dbReference type="PANTHER" id="PTHR43237">
    <property type="entry name" value="NADP-DEPENDENT MALIC ENZYME"/>
    <property type="match status" value="1"/>
</dbReference>
<dbReference type="Pfam" id="PF00390">
    <property type="entry name" value="malic"/>
    <property type="match status" value="1"/>
</dbReference>
<sequence length="465" mass="49086">MATLPSVSYSITVRLELDAGGSAVGSLTNAVEQVGGMITALDVAAAGHERIRIDVTCAARDTDHAQAIVDALGGVEGVVVHKVSDRTFLMHLGGKIEMKSKVPLRNRDELSMAYTPGVARVSQAIAANKDDARRLTIKRNSVAVVTDGSAVLGLGNIGPEAAMPVMEGKAALFKRFADIDAWPIALDTQDVDEIVRTVQLLAPGFGGINLEDISAPRCFEVEARLRELLDIPVFHDDQHGTAIVVLAALRNALRVVNKKLSEVRIAMSGAGAAGTAILKLLMHAGARDIIVSDVHGAVHAGRDNLDDNLRWIAENTNPEGYSGDLKGSVAGADVFIGVSAPNLLGGDDIAEMNEDSIIFALANPDPEVDPEVAHLHAGVVATGRSDYPNQINNVLVFPGFFRGLLDAQSHHVTSDMMVAAAEALADVVTEDELGPNYIIPSVFHADLSTHVATAVREVAQRGQAE</sequence>
<evidence type="ECO:0000256" key="1">
    <source>
        <dbReference type="ARBA" id="ARBA00008785"/>
    </source>
</evidence>
<evidence type="ECO:0000313" key="10">
    <source>
        <dbReference type="Proteomes" id="UP000682416"/>
    </source>
</evidence>
<accession>A0A975QJW3</accession>
<feature type="domain" description="Malic enzyme NAD-binding" evidence="7">
    <location>
        <begin position="238"/>
        <end position="460"/>
    </location>
</feature>
<name>A0A975QJW3_9ACTN</name>
<dbReference type="InterPro" id="IPR037062">
    <property type="entry name" value="Malic_N_dom_sf"/>
</dbReference>
<feature type="binding site" evidence="5">
    <location>
        <position position="237"/>
    </location>
    <ligand>
        <name>a divalent metal cation</name>
        <dbReference type="ChEBI" id="CHEBI:60240"/>
    </ligand>
</feature>
<dbReference type="InterPro" id="IPR012302">
    <property type="entry name" value="Malic_NAD-bd"/>
</dbReference>
<protein>
    <submittedName>
        <fullName evidence="9">NAD-dependent malic enzyme</fullName>
    </submittedName>
</protein>
<dbReference type="SUPFAM" id="SSF51735">
    <property type="entry name" value="NAD(P)-binding Rossmann-fold domains"/>
    <property type="match status" value="1"/>
</dbReference>
<dbReference type="InterPro" id="IPR051674">
    <property type="entry name" value="Malate_Decarboxylase"/>
</dbReference>
<dbReference type="PRINTS" id="PR00072">
    <property type="entry name" value="MALOXRDTASE"/>
</dbReference>
<evidence type="ECO:0000256" key="4">
    <source>
        <dbReference type="PIRSR" id="PIRSR000106-2"/>
    </source>
</evidence>
<dbReference type="CDD" id="cd05311">
    <property type="entry name" value="NAD_bind_2_malic_enz"/>
    <property type="match status" value="1"/>
</dbReference>
<feature type="binding site" evidence="4">
    <location>
        <position position="392"/>
    </location>
    <ligand>
        <name>(S)-malate</name>
        <dbReference type="ChEBI" id="CHEBI:15589"/>
    </ligand>
</feature>
<evidence type="ECO:0000256" key="6">
    <source>
        <dbReference type="RuleBase" id="RU003427"/>
    </source>
</evidence>
<dbReference type="GO" id="GO:0051287">
    <property type="term" value="F:NAD binding"/>
    <property type="evidence" value="ECO:0007669"/>
    <property type="project" value="InterPro"/>
</dbReference>
<dbReference type="Gene3D" id="3.40.50.720">
    <property type="entry name" value="NAD(P)-binding Rossmann-like Domain"/>
    <property type="match status" value="1"/>
</dbReference>
<dbReference type="InterPro" id="IPR012301">
    <property type="entry name" value="Malic_N_dom"/>
</dbReference>
<dbReference type="GO" id="GO:0046872">
    <property type="term" value="F:metal ion binding"/>
    <property type="evidence" value="ECO:0007669"/>
    <property type="project" value="UniProtKB-KW"/>
</dbReference>
<dbReference type="Proteomes" id="UP000682416">
    <property type="component" value="Chromosome"/>
</dbReference>
<comment type="cofactor">
    <cofactor evidence="5">
        <name>Mg(2+)</name>
        <dbReference type="ChEBI" id="CHEBI:18420"/>
    </cofactor>
    <cofactor evidence="5">
        <name>Mn(2+)</name>
        <dbReference type="ChEBI" id="CHEBI:29035"/>
    </cofactor>
    <text evidence="5">Divalent metal cations. Prefers magnesium or manganese.</text>
</comment>
<dbReference type="AlphaFoldDB" id="A0A975QJW3"/>
<dbReference type="KEGG" id="nec:KGD82_21380"/>
<dbReference type="GO" id="GO:0016616">
    <property type="term" value="F:oxidoreductase activity, acting on the CH-OH group of donors, NAD or NADP as acceptor"/>
    <property type="evidence" value="ECO:0007669"/>
    <property type="project" value="InterPro"/>
</dbReference>
<evidence type="ECO:0000256" key="3">
    <source>
        <dbReference type="PIRSR" id="PIRSR000106-1"/>
    </source>
</evidence>
<dbReference type="SMART" id="SM01274">
    <property type="entry name" value="malic"/>
    <property type="match status" value="1"/>
</dbReference>
<keyword evidence="2" id="KW-0560">Oxidoreductase</keyword>
<dbReference type="SUPFAM" id="SSF53223">
    <property type="entry name" value="Aminoacid dehydrogenase-like, N-terminal domain"/>
    <property type="match status" value="1"/>
</dbReference>
<organism evidence="9 10">
    <name type="scientific">Nocardiopsis eucommiae</name>
    <dbReference type="NCBI Taxonomy" id="2831970"/>
    <lineage>
        <taxon>Bacteria</taxon>
        <taxon>Bacillati</taxon>
        <taxon>Actinomycetota</taxon>
        <taxon>Actinomycetes</taxon>
        <taxon>Streptosporangiales</taxon>
        <taxon>Nocardiopsidaceae</taxon>
        <taxon>Nocardiopsis</taxon>
    </lineage>
</organism>
<evidence type="ECO:0000256" key="2">
    <source>
        <dbReference type="ARBA" id="ARBA00023002"/>
    </source>
</evidence>
<dbReference type="PANTHER" id="PTHR43237:SF4">
    <property type="entry name" value="NADP-DEPENDENT MALIC ENZYME"/>
    <property type="match status" value="1"/>
</dbReference>
<dbReference type="SMART" id="SM00919">
    <property type="entry name" value="Malic_M"/>
    <property type="match status" value="1"/>
</dbReference>
<dbReference type="RefSeq" id="WP_378740549.1">
    <property type="nucleotide sequence ID" value="NZ_CBDRIY010000003.1"/>
</dbReference>
<keyword evidence="10" id="KW-1185">Reference proteome</keyword>
<dbReference type="Pfam" id="PF03949">
    <property type="entry name" value="Malic_M"/>
    <property type="match status" value="1"/>
</dbReference>
<dbReference type="InterPro" id="IPR001891">
    <property type="entry name" value="Malic_OxRdtase"/>
</dbReference>
<dbReference type="InterPro" id="IPR036291">
    <property type="entry name" value="NAD(P)-bd_dom_sf"/>
</dbReference>
<evidence type="ECO:0000256" key="5">
    <source>
        <dbReference type="PIRSR" id="PIRSR000106-3"/>
    </source>
</evidence>
<feature type="active site" description="Proton donor" evidence="3">
    <location>
        <position position="114"/>
    </location>
</feature>
<keyword evidence="5 6" id="KW-0479">Metal-binding</keyword>
<feature type="domain" description="Malic enzyme N-terminal" evidence="8">
    <location>
        <begin position="93"/>
        <end position="226"/>
    </location>
</feature>
<feature type="binding site" evidence="5">
    <location>
        <position position="211"/>
    </location>
    <ligand>
        <name>a divalent metal cation</name>
        <dbReference type="ChEBI" id="CHEBI:60240"/>
    </ligand>
</feature>
<feature type="binding site" evidence="5">
    <location>
        <position position="212"/>
    </location>
    <ligand>
        <name>a divalent metal cation</name>
        <dbReference type="ChEBI" id="CHEBI:60240"/>
    </ligand>
</feature>
<dbReference type="EMBL" id="CP074402">
    <property type="protein sequence ID" value="QVJ00903.1"/>
    <property type="molecule type" value="Genomic_DNA"/>
</dbReference>
<evidence type="ECO:0000259" key="8">
    <source>
        <dbReference type="SMART" id="SM01274"/>
    </source>
</evidence>
<dbReference type="InterPro" id="IPR046346">
    <property type="entry name" value="Aminoacid_DH-like_N_sf"/>
</dbReference>
<reference evidence="9" key="1">
    <citation type="submission" date="2021-05" db="EMBL/GenBank/DDBJ databases">
        <authorList>
            <person name="Kaiqin L."/>
            <person name="Jian G."/>
        </authorList>
    </citation>
    <scope>NUCLEOTIDE SEQUENCE</scope>
    <source>
        <strain evidence="9">HDS5</strain>
    </source>
</reference>
<dbReference type="GO" id="GO:0004470">
    <property type="term" value="F:malic enzyme activity"/>
    <property type="evidence" value="ECO:0007669"/>
    <property type="project" value="InterPro"/>
</dbReference>
<evidence type="ECO:0000313" key="9">
    <source>
        <dbReference type="EMBL" id="QVJ00903.1"/>
    </source>
</evidence>
<feature type="binding site" evidence="4">
    <location>
        <position position="363"/>
    </location>
    <ligand>
        <name>(S)-malate</name>
        <dbReference type="ChEBI" id="CHEBI:15589"/>
    </ligand>
</feature>
<feature type="active site" description="Proton acceptor" evidence="3">
    <location>
        <position position="169"/>
    </location>
</feature>
<comment type="similarity">
    <text evidence="1 6">Belongs to the malic enzymes family.</text>
</comment>
<proteinExistence type="inferred from homology"/>
<gene>
    <name evidence="9" type="ORF">KGD82_21380</name>
</gene>
<dbReference type="InterPro" id="IPR045213">
    <property type="entry name" value="Malic_NAD-bd_bact_type"/>
</dbReference>
<evidence type="ECO:0000259" key="7">
    <source>
        <dbReference type="SMART" id="SM00919"/>
    </source>
</evidence>
<dbReference type="Gene3D" id="3.40.50.10380">
    <property type="entry name" value="Malic enzyme, N-terminal domain"/>
    <property type="match status" value="1"/>
</dbReference>